<name>A0ABS5A4Q9_9MYCO</name>
<evidence type="ECO:0000313" key="3">
    <source>
        <dbReference type="EMBL" id="MBP2455889.1"/>
    </source>
</evidence>
<dbReference type="EMBL" id="JAGIOP010000002">
    <property type="protein sequence ID" value="MBP2455889.1"/>
    <property type="molecule type" value="Genomic_DNA"/>
</dbReference>
<feature type="compositionally biased region" description="Low complexity" evidence="1">
    <location>
        <begin position="502"/>
        <end position="515"/>
    </location>
</feature>
<keyword evidence="2" id="KW-1133">Transmembrane helix</keyword>
<proteinExistence type="predicted"/>
<keyword evidence="4" id="KW-1185">Reference proteome</keyword>
<keyword evidence="2" id="KW-0472">Membrane</keyword>
<reference evidence="3 4" key="1">
    <citation type="submission" date="2021-03" db="EMBL/GenBank/DDBJ databases">
        <title>Sequencing the genomes of 1000 actinobacteria strains.</title>
        <authorList>
            <person name="Klenk H.-P."/>
        </authorList>
    </citation>
    <scope>NUCLEOTIDE SEQUENCE [LARGE SCALE GENOMIC DNA]</scope>
    <source>
        <strain evidence="3 4">DSM 46713</strain>
    </source>
</reference>
<protein>
    <recommendedName>
        <fullName evidence="5">PE-PGRS family protein</fullName>
    </recommendedName>
</protein>
<feature type="compositionally biased region" description="Basic and acidic residues" evidence="1">
    <location>
        <begin position="444"/>
        <end position="488"/>
    </location>
</feature>
<keyword evidence="2" id="KW-0812">Transmembrane</keyword>
<dbReference type="RefSeq" id="WP_307870115.1">
    <property type="nucleotide sequence ID" value="NZ_JAGIOP010000002.1"/>
</dbReference>
<evidence type="ECO:0008006" key="5">
    <source>
        <dbReference type="Google" id="ProtNLM"/>
    </source>
</evidence>
<evidence type="ECO:0000313" key="4">
    <source>
        <dbReference type="Proteomes" id="UP000694460"/>
    </source>
</evidence>
<feature type="region of interest" description="Disordered" evidence="1">
    <location>
        <begin position="418"/>
        <end position="515"/>
    </location>
</feature>
<feature type="compositionally biased region" description="Low complexity" evidence="1">
    <location>
        <begin position="418"/>
        <end position="441"/>
    </location>
</feature>
<dbReference type="Proteomes" id="UP000694460">
    <property type="component" value="Unassembled WGS sequence"/>
</dbReference>
<evidence type="ECO:0000256" key="1">
    <source>
        <dbReference type="SAM" id="MobiDB-lite"/>
    </source>
</evidence>
<comment type="caution">
    <text evidence="3">The sequence shown here is derived from an EMBL/GenBank/DDBJ whole genome shotgun (WGS) entry which is preliminary data.</text>
</comment>
<accession>A0ABS5A4Q9</accession>
<organism evidence="3 4">
    <name type="scientific">Mycolicibacterium lutetiense</name>
    <dbReference type="NCBI Taxonomy" id="1641992"/>
    <lineage>
        <taxon>Bacteria</taxon>
        <taxon>Bacillati</taxon>
        <taxon>Actinomycetota</taxon>
        <taxon>Actinomycetes</taxon>
        <taxon>Mycobacteriales</taxon>
        <taxon>Mycobacteriaceae</taxon>
        <taxon>Mycolicibacterium</taxon>
    </lineage>
</organism>
<gene>
    <name evidence="3" type="ORF">JOF57_005802</name>
</gene>
<feature type="transmembrane region" description="Helical" evidence="2">
    <location>
        <begin position="20"/>
        <end position="39"/>
    </location>
</feature>
<sequence>MHYPALSSGETPAVSRKDKFLLAGVAMVSAGAIAVTPVAQNATVIQQAKSLAYELTAVMDATASPTVIYGALANNTFTNLSGLGAALAANPAPLLSQVLENQLGYAAKFGAAFEAVPASLKTWYEGPKGKVMLEKAQAHLMAGEIGDAYEWFNHSMLYAFQGAFGPLIAPGFILSGIPRGGTEYLTGIPEQIAQNFTNLIGATFTSSVLVSGVFQGAFGAVSGTMFELSRVSEAFSTRVAAQDIQGAVNVLANTPGVLANAFLNGFDYADANEEGAGGVTEWPGLIRFAVPGQAGPGVKVVGGLLQSLFVDIPAKLAAAIDNTPEAASAAGLTVASAQRVAADLSGSAPAALPESAVEVTVVEVPKVEAPAVEAVKVHAPVAASLKVEAPAVEAVKVETPKAETAKVETPSVAAVPAATDEAAADSGSVSGSATGTSANADADGETKAKGKTKVTDRIKAKVSEAKEARQAKAKEAKEAKATAKEAKAKATKAKGAKGGDAGKSNESKGNSGSDS</sequence>
<evidence type="ECO:0000256" key="2">
    <source>
        <dbReference type="SAM" id="Phobius"/>
    </source>
</evidence>